<dbReference type="Gene3D" id="3.30.230.10">
    <property type="match status" value="1"/>
</dbReference>
<dbReference type="FunFam" id="3.30.70.240:FF:000006">
    <property type="entry name" value="Elongation factor like GTPase 1"/>
    <property type="match status" value="1"/>
</dbReference>
<dbReference type="SUPFAM" id="SSF54980">
    <property type="entry name" value="EF-G C-terminal domain-like"/>
    <property type="match status" value="2"/>
</dbReference>
<evidence type="ECO:0000256" key="5">
    <source>
        <dbReference type="ARBA" id="ARBA00081809"/>
    </source>
</evidence>
<dbReference type="Pfam" id="PF25118">
    <property type="entry name" value="EFL1"/>
    <property type="match status" value="1"/>
</dbReference>
<dbReference type="GO" id="GO:0003746">
    <property type="term" value="F:translation elongation factor activity"/>
    <property type="evidence" value="ECO:0007669"/>
    <property type="project" value="UniProtKB-KW"/>
</dbReference>
<sequence length="918" mass="104000">MKQASTSAKKVQIRSHGKSESDGDTNSNDKHVYDWASAIDDIDDDKYYFMPEKNNVIFASAIDDWAFTIGAFAKILSERHKINLAALERSLWGDFYIDVKQKRILPNAQAKAKKTLFVSMVLENIWKIYDIVAVRRDKIRMAKICDTLGVQLSQRDINHTDARYQTKLILSKWLQLSKHVLDCVKNIVPSPNNLSAKRVERLLSSNIKRFQQLPPETQRLKDSFLKCSPDESAIKIACVSKMIPIERENLPENRKNLVRLPSAKPKHSDSSTDGFSSDKAKNSNLDKEEETAKNEIVFIAFARIFSGVLRKGDKLYVLGPRHDPSLVDAETIKSIDESKKLEDLSLSEHVTVATVENFYLLMGRDIERIDCALAGNIVGIQGLERHLIRTATLSSDLYCPPFNDLHLPAAPILRVAIEPKNPLDTPVLMNGLKLLNQADPCVEVKLQKTGEHVIVATGEVHLQHCLKDLQERYANDIELNISQPIVPFRETIVLPPKTDMVNETIDDINTIFENRKRTNKDGIIEITTPNKKCRIRMRASPIPQEISDILTSSGSEVLRIISKLVTSRHKLDPQSFGQLSESNKKRLETFKKDLCEQFDKCRKEKADWKNIYPENVVGRIWSFGPKYSGPNILIAGQDVAIDYNLWNRITNQDKNGGKVQQNDLADYVDSFISGFQLATQSGPLCEEPMMGVCFTILEWTYQDELSAGHVNSKSLEGQNGVETSHADVNEDDNGADDDKSVASSQCQQRDSYGPMSGQIISTVKDGCRRAFQAQPQRLMSPMFSCDIQVNTDVLGKMYAVMARRHGRILHGDMREGSQTFEIQAFIPVIESLDFVNEIRKQTSGMANPQLIFSHYEIIDVDPFWTPSTEEEYALYGEKADTENRARKYMNLVRRRKGLAVQEKIVEHGEKQRTIKRNK</sequence>
<proteinExistence type="predicted"/>
<feature type="compositionally biased region" description="Basic and acidic residues" evidence="6">
    <location>
        <begin position="17"/>
        <end position="26"/>
    </location>
</feature>
<gene>
    <name evidence="8" type="primary">Eftud1</name>
    <name evidence="8" type="ORF">g.14599</name>
</gene>
<dbReference type="InterPro" id="IPR014721">
    <property type="entry name" value="Ribsml_uS5_D2-typ_fold_subgr"/>
</dbReference>
<keyword evidence="3" id="KW-0378">Hydrolase</keyword>
<evidence type="ECO:0000259" key="7">
    <source>
        <dbReference type="SMART" id="SM00838"/>
    </source>
</evidence>
<evidence type="ECO:0000256" key="1">
    <source>
        <dbReference type="ARBA" id="ARBA00022517"/>
    </source>
</evidence>
<feature type="compositionally biased region" description="Polar residues" evidence="6">
    <location>
        <begin position="712"/>
        <end position="722"/>
    </location>
</feature>
<dbReference type="GO" id="GO:0005829">
    <property type="term" value="C:cytosol"/>
    <property type="evidence" value="ECO:0007669"/>
    <property type="project" value="TreeGrafter"/>
</dbReference>
<dbReference type="FunFam" id="3.30.70.870:FF:000002">
    <property type="entry name" value="Translation elongation factor 2"/>
    <property type="match status" value="1"/>
</dbReference>
<feature type="region of interest" description="Disordered" evidence="6">
    <location>
        <begin position="1"/>
        <end position="26"/>
    </location>
</feature>
<dbReference type="InterPro" id="IPR009000">
    <property type="entry name" value="Transl_B-barrel_sf"/>
</dbReference>
<dbReference type="SUPFAM" id="SSF52540">
    <property type="entry name" value="P-loop containing nucleoside triphosphate hydrolases"/>
    <property type="match status" value="1"/>
</dbReference>
<dbReference type="CDD" id="cd04096">
    <property type="entry name" value="eEF2_snRNP_like_C"/>
    <property type="match status" value="1"/>
</dbReference>
<dbReference type="InterPro" id="IPR056752">
    <property type="entry name" value="EFL1"/>
</dbReference>
<dbReference type="InterPro" id="IPR041095">
    <property type="entry name" value="EFG_II"/>
</dbReference>
<reference evidence="8" key="1">
    <citation type="submission" date="2018-10" db="EMBL/GenBank/DDBJ databases">
        <title>Transcriptome assembly of Aceria tosichella (Wheat curl mite) Type 2.</title>
        <authorList>
            <person name="Scully E.D."/>
            <person name="Geib S.M."/>
            <person name="Palmer N.A."/>
            <person name="Gupta A.K."/>
            <person name="Sarath G."/>
            <person name="Tatineni S."/>
        </authorList>
    </citation>
    <scope>NUCLEOTIDE SEQUENCE</scope>
    <source>
        <strain evidence="8">LincolnNE</strain>
    </source>
</reference>
<dbReference type="CDD" id="cd01681">
    <property type="entry name" value="aeEF2_snRNP_like_IV"/>
    <property type="match status" value="1"/>
</dbReference>
<dbReference type="Pfam" id="PF00679">
    <property type="entry name" value="EFG_C"/>
    <property type="match status" value="1"/>
</dbReference>
<dbReference type="Pfam" id="PF14492">
    <property type="entry name" value="EFG_III"/>
    <property type="match status" value="1"/>
</dbReference>
<dbReference type="InterPro" id="IPR020568">
    <property type="entry name" value="Ribosomal_Su5_D2-typ_SF"/>
</dbReference>
<name>A0A6G1SAJ1_9ACAR</name>
<dbReference type="AlphaFoldDB" id="A0A6G1SAJ1"/>
<evidence type="ECO:0000313" key="8">
    <source>
        <dbReference type="EMBL" id="MDE46940.1"/>
    </source>
</evidence>
<dbReference type="InterPro" id="IPR027417">
    <property type="entry name" value="P-loop_NTPase"/>
</dbReference>
<dbReference type="GO" id="GO:0005525">
    <property type="term" value="F:GTP binding"/>
    <property type="evidence" value="ECO:0007669"/>
    <property type="project" value="UniProtKB-KW"/>
</dbReference>
<keyword evidence="4" id="KW-0342">GTP-binding</keyword>
<dbReference type="InterPro" id="IPR035647">
    <property type="entry name" value="EFG_III/V"/>
</dbReference>
<feature type="region of interest" description="Disordered" evidence="6">
    <location>
        <begin position="712"/>
        <end position="756"/>
    </location>
</feature>
<dbReference type="CDD" id="cd16268">
    <property type="entry name" value="EF2_II"/>
    <property type="match status" value="1"/>
</dbReference>
<dbReference type="InterPro" id="IPR000640">
    <property type="entry name" value="EFG_V-like"/>
</dbReference>
<dbReference type="GO" id="GO:0003924">
    <property type="term" value="F:GTPase activity"/>
    <property type="evidence" value="ECO:0007669"/>
    <property type="project" value="UniProtKB-ARBA"/>
</dbReference>
<organism evidence="8">
    <name type="scientific">Aceria tosichella</name>
    <name type="common">wheat curl mite</name>
    <dbReference type="NCBI Taxonomy" id="561515"/>
    <lineage>
        <taxon>Eukaryota</taxon>
        <taxon>Metazoa</taxon>
        <taxon>Ecdysozoa</taxon>
        <taxon>Arthropoda</taxon>
        <taxon>Chelicerata</taxon>
        <taxon>Arachnida</taxon>
        <taxon>Acari</taxon>
        <taxon>Acariformes</taxon>
        <taxon>Trombidiformes</taxon>
        <taxon>Prostigmata</taxon>
        <taxon>Eupodina</taxon>
        <taxon>Eriophyoidea</taxon>
        <taxon>Eriophyidae</taxon>
        <taxon>Eriophyinae</taxon>
        <taxon>Aceriini</taxon>
        <taxon>Aceria</taxon>
    </lineage>
</organism>
<feature type="compositionally biased region" description="Basic and acidic residues" evidence="6">
    <location>
        <begin position="266"/>
        <end position="287"/>
    </location>
</feature>
<feature type="domain" description="Elongation factor EFG" evidence="7">
    <location>
        <begin position="777"/>
        <end position="866"/>
    </location>
</feature>
<dbReference type="PANTHER" id="PTHR42908">
    <property type="entry name" value="TRANSLATION ELONGATION FACTOR-RELATED"/>
    <property type="match status" value="1"/>
</dbReference>
<evidence type="ECO:0000256" key="2">
    <source>
        <dbReference type="ARBA" id="ARBA00022741"/>
    </source>
</evidence>
<dbReference type="GO" id="GO:0043022">
    <property type="term" value="F:ribosome binding"/>
    <property type="evidence" value="ECO:0007669"/>
    <property type="project" value="TreeGrafter"/>
</dbReference>
<dbReference type="Gene3D" id="3.30.70.870">
    <property type="entry name" value="Elongation Factor G (Translational Gtpase), domain 3"/>
    <property type="match status" value="1"/>
</dbReference>
<evidence type="ECO:0000256" key="6">
    <source>
        <dbReference type="SAM" id="MobiDB-lite"/>
    </source>
</evidence>
<evidence type="ECO:0000256" key="3">
    <source>
        <dbReference type="ARBA" id="ARBA00022801"/>
    </source>
</evidence>
<dbReference type="Gene3D" id="2.40.30.10">
    <property type="entry name" value="Translation factors"/>
    <property type="match status" value="1"/>
</dbReference>
<protein>
    <recommendedName>
        <fullName evidence="5">Elongation factor-like 1</fullName>
    </recommendedName>
</protein>
<dbReference type="Gene3D" id="3.30.70.240">
    <property type="match status" value="1"/>
</dbReference>
<dbReference type="EMBL" id="GGYP01002169">
    <property type="protein sequence ID" value="MDE46940.1"/>
    <property type="molecule type" value="Transcribed_RNA"/>
</dbReference>
<evidence type="ECO:0000256" key="4">
    <source>
        <dbReference type="ARBA" id="ARBA00023134"/>
    </source>
</evidence>
<dbReference type="PANTHER" id="PTHR42908:SF3">
    <property type="entry name" value="ELONGATION FACTOR-LIKE GTPASE 1"/>
    <property type="match status" value="1"/>
</dbReference>
<accession>A0A6G1SAJ1</accession>
<dbReference type="SUPFAM" id="SSF54211">
    <property type="entry name" value="Ribosomal protein S5 domain 2-like"/>
    <property type="match status" value="1"/>
</dbReference>
<dbReference type="SMART" id="SM00838">
    <property type="entry name" value="EFG_C"/>
    <property type="match status" value="1"/>
</dbReference>
<dbReference type="Gene3D" id="3.90.1430.10">
    <property type="entry name" value="Yeast translation eEF2 (G' domain)"/>
    <property type="match status" value="1"/>
</dbReference>
<keyword evidence="1" id="KW-0690">Ribosome biogenesis</keyword>
<keyword evidence="8" id="KW-0251">Elongation factor</keyword>
<dbReference type="SUPFAM" id="SSF50447">
    <property type="entry name" value="Translation proteins"/>
    <property type="match status" value="1"/>
</dbReference>
<feature type="region of interest" description="Disordered" evidence="6">
    <location>
        <begin position="258"/>
        <end position="287"/>
    </location>
</feature>
<keyword evidence="2" id="KW-0547">Nucleotide-binding</keyword>
<dbReference type="GO" id="GO:1990904">
    <property type="term" value="C:ribonucleoprotein complex"/>
    <property type="evidence" value="ECO:0007669"/>
    <property type="project" value="TreeGrafter"/>
</dbReference>
<keyword evidence="8" id="KW-0648">Protein biosynthesis</keyword>
<dbReference type="GO" id="GO:0042256">
    <property type="term" value="P:cytosolic ribosome assembly"/>
    <property type="evidence" value="ECO:0007669"/>
    <property type="project" value="UniProtKB-ARBA"/>
</dbReference>
<feature type="compositionally biased region" description="Polar residues" evidence="6">
    <location>
        <begin position="741"/>
        <end position="750"/>
    </location>
</feature>
<dbReference type="CDD" id="cd16261">
    <property type="entry name" value="EF2_snRNP_III"/>
    <property type="match status" value="1"/>
</dbReference>